<feature type="region of interest" description="Disordered" evidence="1">
    <location>
        <begin position="129"/>
        <end position="226"/>
    </location>
</feature>
<accession>A0A194RSD1</accession>
<proteinExistence type="predicted"/>
<dbReference type="EMBL" id="KQ459984">
    <property type="protein sequence ID" value="KPJ18976.1"/>
    <property type="molecule type" value="Genomic_DNA"/>
</dbReference>
<evidence type="ECO:0000313" key="3">
    <source>
        <dbReference type="Proteomes" id="UP000053240"/>
    </source>
</evidence>
<dbReference type="InParanoid" id="A0A194RSD1"/>
<name>A0A194RSD1_PAPMA</name>
<protein>
    <submittedName>
        <fullName evidence="2">Uncharacterized protein</fullName>
    </submittedName>
</protein>
<sequence>MGQCVSRDHPGAYAFSRHYDAESLASSVSGYARKWSSGCEHSDAGVPAGRSHINERATAPGRRVRPAHHQQGWMTAAAYSMTTTVKRIARCPASVCAISVKEGSDEITMAARGCVTATLVQMQNRSNCHLVQGHSESKGAKKREKSAGGNGNGKQTRGVATSFGFRRRPASTSRADTARKHKHDKNGNGGSTEELRPEEVLSGRSTPLARPRKETAGQPLRTNRFGFRQPHSKTAKVADVNVSAEPAFNAPLKDKDTAINNNALDKKSTNSPYNQLPMVATQVATTGVTTVIGAGGLPKPVTKQTVILTYQTQQYPTHMSMSYLFIGAYTIVKRPSRVFFLQSFERKENKRKLLSLSTSANGF</sequence>
<keyword evidence="3" id="KW-1185">Reference proteome</keyword>
<dbReference type="AlphaFoldDB" id="A0A194RSD1"/>
<reference evidence="2 3" key="1">
    <citation type="journal article" date="2015" name="Nat. Commun.">
        <title>Outbred genome sequencing and CRISPR/Cas9 gene editing in butterflies.</title>
        <authorList>
            <person name="Li X."/>
            <person name="Fan D."/>
            <person name="Zhang W."/>
            <person name="Liu G."/>
            <person name="Zhang L."/>
            <person name="Zhao L."/>
            <person name="Fang X."/>
            <person name="Chen L."/>
            <person name="Dong Y."/>
            <person name="Chen Y."/>
            <person name="Ding Y."/>
            <person name="Zhao R."/>
            <person name="Feng M."/>
            <person name="Zhu Y."/>
            <person name="Feng Y."/>
            <person name="Jiang X."/>
            <person name="Zhu D."/>
            <person name="Xiang H."/>
            <person name="Feng X."/>
            <person name="Li S."/>
            <person name="Wang J."/>
            <person name="Zhang G."/>
            <person name="Kronforst M.R."/>
            <person name="Wang W."/>
        </authorList>
    </citation>
    <scope>NUCLEOTIDE SEQUENCE [LARGE SCALE GENOMIC DNA]</scope>
    <source>
        <strain evidence="2">Ya'a_city_454_Pm</strain>
        <tissue evidence="2">Whole body</tissue>
    </source>
</reference>
<dbReference type="Proteomes" id="UP000053240">
    <property type="component" value="Unassembled WGS sequence"/>
</dbReference>
<evidence type="ECO:0000256" key="1">
    <source>
        <dbReference type="SAM" id="MobiDB-lite"/>
    </source>
</evidence>
<gene>
    <name evidence="2" type="ORF">RR48_12487</name>
</gene>
<evidence type="ECO:0000313" key="2">
    <source>
        <dbReference type="EMBL" id="KPJ18976.1"/>
    </source>
</evidence>
<organism evidence="2 3">
    <name type="scientific">Papilio machaon</name>
    <name type="common">Old World swallowtail butterfly</name>
    <dbReference type="NCBI Taxonomy" id="76193"/>
    <lineage>
        <taxon>Eukaryota</taxon>
        <taxon>Metazoa</taxon>
        <taxon>Ecdysozoa</taxon>
        <taxon>Arthropoda</taxon>
        <taxon>Hexapoda</taxon>
        <taxon>Insecta</taxon>
        <taxon>Pterygota</taxon>
        <taxon>Neoptera</taxon>
        <taxon>Endopterygota</taxon>
        <taxon>Lepidoptera</taxon>
        <taxon>Glossata</taxon>
        <taxon>Ditrysia</taxon>
        <taxon>Papilionoidea</taxon>
        <taxon>Papilionidae</taxon>
        <taxon>Papilioninae</taxon>
        <taxon>Papilio</taxon>
    </lineage>
</organism>